<evidence type="ECO:0000313" key="2">
    <source>
        <dbReference type="Proteomes" id="UP000252884"/>
    </source>
</evidence>
<dbReference type="OrthoDB" id="9758211at2"/>
<dbReference type="RefSeq" id="WP_114465608.1">
    <property type="nucleotide sequence ID" value="NZ_QPJK01000001.1"/>
</dbReference>
<reference evidence="1 2" key="1">
    <citation type="submission" date="2018-07" db="EMBL/GenBank/DDBJ databases">
        <title>Genomic Encyclopedia of Type Strains, Phase IV (KMG-IV): sequencing the most valuable type-strain genomes for metagenomic binning, comparative biology and taxonomic classification.</title>
        <authorList>
            <person name="Goeker M."/>
        </authorList>
    </citation>
    <scope>NUCLEOTIDE SEQUENCE [LARGE SCALE GENOMIC DNA]</scope>
    <source>
        <strain evidence="1 2">DSM 21634</strain>
    </source>
</reference>
<dbReference type="InterPro" id="IPR051928">
    <property type="entry name" value="NorD/CobT"/>
</dbReference>
<dbReference type="Proteomes" id="UP000252884">
    <property type="component" value="Unassembled WGS sequence"/>
</dbReference>
<comment type="caution">
    <text evidence="1">The sequence shown here is derived from an EMBL/GenBank/DDBJ whole genome shotgun (WGS) entry which is preliminary data.</text>
</comment>
<dbReference type="PANTHER" id="PTHR41248">
    <property type="entry name" value="NORD PROTEIN"/>
    <property type="match status" value="1"/>
</dbReference>
<gene>
    <name evidence="1" type="ORF">DES41_101537</name>
</gene>
<dbReference type="PANTHER" id="PTHR41248:SF1">
    <property type="entry name" value="NORD PROTEIN"/>
    <property type="match status" value="1"/>
</dbReference>
<accession>A0A368YCM2</accession>
<dbReference type="Gene3D" id="3.40.50.410">
    <property type="entry name" value="von Willebrand factor, type A domain"/>
    <property type="match status" value="1"/>
</dbReference>
<dbReference type="InterPro" id="IPR036465">
    <property type="entry name" value="vWFA_dom_sf"/>
</dbReference>
<dbReference type="AlphaFoldDB" id="A0A368YCM2"/>
<dbReference type="EMBL" id="QPJK01000001">
    <property type="protein sequence ID" value="RCW75934.1"/>
    <property type="molecule type" value="Genomic_DNA"/>
</dbReference>
<dbReference type="SUPFAM" id="SSF53300">
    <property type="entry name" value="vWA-like"/>
    <property type="match status" value="1"/>
</dbReference>
<proteinExistence type="predicted"/>
<protein>
    <recommendedName>
        <fullName evidence="3">VWFA domain-containing protein</fullName>
    </recommendedName>
</protein>
<sequence length="498" mass="53332">MNTAALRLLLQALSRRACTVEPVTGLAQPVLAPAQLLLPPGLVHGAAAIAHAAAHLRHSPPARDARGRKPLALALLSAVEDARVERLLLEEFPGVRRWFATGLPGTAPEGLGFAALMHRLDRALADPAAHDGHHWVQRAQQGFWALPANAGPQAFADLAMRLANMLGQMRVPFDTQYRPAAAYRDDHSYLWDHGRTGDADALPADGGAQAPSAGDLVGAQGSPVLRERHYAEWHDRLGQWRPGWCRVQERSVARRGTAAPPTRRRLPPQAEGEALDLPATVAALVDRRLARSWDPRLFQRTLPPVRASVLLLLDLSQSTLAMWGAGPLSVQAAQQRAALWMANRLAAQGARVAVHGFASNGRSEVAYWRAVEFGAPCDAAALAALPVRHSTRLGAALRHAQALLAEQNSPRRSLVLLSDGQPWDIDVFEAGHLLCDARRAVQALRSAGMQAQCLAPDALAAAELEPVFGAAAVHRIANPAAMAQQLAQACQAALVRPA</sequence>
<name>A0A368YCM2_9BURK</name>
<keyword evidence="2" id="KW-1185">Reference proteome</keyword>
<evidence type="ECO:0008006" key="3">
    <source>
        <dbReference type="Google" id="ProtNLM"/>
    </source>
</evidence>
<evidence type="ECO:0000313" key="1">
    <source>
        <dbReference type="EMBL" id="RCW75934.1"/>
    </source>
</evidence>
<organism evidence="1 2">
    <name type="scientific">Pseudorhodoferax soli</name>
    <dbReference type="NCBI Taxonomy" id="545864"/>
    <lineage>
        <taxon>Bacteria</taxon>
        <taxon>Pseudomonadati</taxon>
        <taxon>Pseudomonadota</taxon>
        <taxon>Betaproteobacteria</taxon>
        <taxon>Burkholderiales</taxon>
        <taxon>Comamonadaceae</taxon>
    </lineage>
</organism>